<dbReference type="InterPro" id="IPR041561">
    <property type="entry name" value="PglD_N"/>
</dbReference>
<dbReference type="PANTHER" id="PTHR43300">
    <property type="entry name" value="ACETYLTRANSFERASE"/>
    <property type="match status" value="1"/>
</dbReference>
<dbReference type="Gene3D" id="3.40.50.720">
    <property type="entry name" value="NAD(P)-binding Rossmann-like Domain"/>
    <property type="match status" value="1"/>
</dbReference>
<proteinExistence type="inferred from homology"/>
<dbReference type="Proteomes" id="UP000199149">
    <property type="component" value="Unassembled WGS sequence"/>
</dbReference>
<dbReference type="OrthoDB" id="708224at2"/>
<keyword evidence="3" id="KW-0808">Transferase</keyword>
<evidence type="ECO:0000259" key="2">
    <source>
        <dbReference type="Pfam" id="PF17836"/>
    </source>
</evidence>
<dbReference type="Pfam" id="PF17836">
    <property type="entry name" value="PglD_N"/>
    <property type="match status" value="1"/>
</dbReference>
<reference evidence="4" key="1">
    <citation type="submission" date="2016-10" db="EMBL/GenBank/DDBJ databases">
        <authorList>
            <person name="Varghese N."/>
            <person name="Submissions S."/>
        </authorList>
    </citation>
    <scope>NUCLEOTIDE SEQUENCE [LARGE SCALE GENOMIC DNA]</scope>
    <source>
        <strain evidence="4">XJ109</strain>
    </source>
</reference>
<dbReference type="Pfam" id="PF00132">
    <property type="entry name" value="Hexapep"/>
    <property type="match status" value="1"/>
</dbReference>
<dbReference type="Gene3D" id="2.160.10.10">
    <property type="entry name" value="Hexapeptide repeat proteins"/>
    <property type="match status" value="1"/>
</dbReference>
<dbReference type="STRING" id="684065.SAMN05421738_10598"/>
<dbReference type="InterPro" id="IPR011004">
    <property type="entry name" value="Trimer_LpxA-like_sf"/>
</dbReference>
<feature type="domain" description="PglD N-terminal" evidence="2">
    <location>
        <begin position="3"/>
        <end position="71"/>
    </location>
</feature>
<dbReference type="RefSeq" id="WP_092907482.1">
    <property type="nucleotide sequence ID" value="NZ_FOUZ01000005.1"/>
</dbReference>
<organism evidence="3 4">
    <name type="scientific">Algoriella xinjiangensis</name>
    <dbReference type="NCBI Taxonomy" id="684065"/>
    <lineage>
        <taxon>Bacteria</taxon>
        <taxon>Pseudomonadati</taxon>
        <taxon>Bacteroidota</taxon>
        <taxon>Flavobacteriia</taxon>
        <taxon>Flavobacteriales</taxon>
        <taxon>Weeksellaceae</taxon>
        <taxon>Algoriella</taxon>
    </lineage>
</organism>
<accession>A0A1I4VEK7</accession>
<protein>
    <submittedName>
        <fullName evidence="3">Sugar O-acyltransferase, sialic acid O-acetyltransferase NeuD family</fullName>
    </submittedName>
</protein>
<keyword evidence="4" id="KW-1185">Reference proteome</keyword>
<dbReference type="InterPro" id="IPR001451">
    <property type="entry name" value="Hexapep"/>
</dbReference>
<comment type="similarity">
    <text evidence="1">Belongs to the transferase hexapeptide repeat family.</text>
</comment>
<evidence type="ECO:0000313" key="3">
    <source>
        <dbReference type="EMBL" id="SFM99611.1"/>
    </source>
</evidence>
<sequence length="213" mass="23492">MKRIAIIGSGLLSQQYVHHIHTDTDDKVIGYYDDFKQKGEIINDLQILGKITDILNDFKKNIFDVILIGVGYQHTNFASKLYDELHIDIPFYTFIHSTCIVDKTAIIKAGVVIYPGCIIDQQVIIEENVTINPGVMVGHNTVIGKHSFVAGSAAFAGYVTIGEKCFIGLNVTFVDNIKLSEEVNLAAGAVAIKNLLEPGWYVGNPAKLLKKEL</sequence>
<dbReference type="GO" id="GO:0016746">
    <property type="term" value="F:acyltransferase activity"/>
    <property type="evidence" value="ECO:0007669"/>
    <property type="project" value="UniProtKB-KW"/>
</dbReference>
<gene>
    <name evidence="3" type="ORF">SAMN05421738_10598</name>
</gene>
<dbReference type="AlphaFoldDB" id="A0A1I4VEK7"/>
<dbReference type="EMBL" id="FOUZ01000005">
    <property type="protein sequence ID" value="SFM99611.1"/>
    <property type="molecule type" value="Genomic_DNA"/>
</dbReference>
<dbReference type="SUPFAM" id="SSF51161">
    <property type="entry name" value="Trimeric LpxA-like enzymes"/>
    <property type="match status" value="1"/>
</dbReference>
<dbReference type="PANTHER" id="PTHR43300:SF7">
    <property type="entry name" value="UDP-N-ACETYLBACILLOSAMINE N-ACETYLTRANSFERASE"/>
    <property type="match status" value="1"/>
</dbReference>
<evidence type="ECO:0000256" key="1">
    <source>
        <dbReference type="ARBA" id="ARBA00007274"/>
    </source>
</evidence>
<dbReference type="InterPro" id="IPR050179">
    <property type="entry name" value="Trans_hexapeptide_repeat"/>
</dbReference>
<name>A0A1I4VEK7_9FLAO</name>
<evidence type="ECO:0000313" key="4">
    <source>
        <dbReference type="Proteomes" id="UP000199149"/>
    </source>
</evidence>
<keyword evidence="3" id="KW-0012">Acyltransferase</keyword>